<feature type="region of interest" description="Disordered" evidence="1">
    <location>
        <begin position="32"/>
        <end position="64"/>
    </location>
</feature>
<gene>
    <name evidence="2" type="ORF">C8F04DRAFT_1350068</name>
</gene>
<dbReference type="AlphaFoldDB" id="A0AAD6SXN1"/>
<dbReference type="EMBL" id="JARJCM010000059">
    <property type="protein sequence ID" value="KAJ7034203.1"/>
    <property type="molecule type" value="Genomic_DNA"/>
</dbReference>
<dbReference type="Proteomes" id="UP001218188">
    <property type="component" value="Unassembled WGS sequence"/>
</dbReference>
<name>A0AAD6SXN1_9AGAR</name>
<feature type="compositionally biased region" description="Polar residues" evidence="1">
    <location>
        <begin position="89"/>
        <end position="114"/>
    </location>
</feature>
<proteinExistence type="predicted"/>
<evidence type="ECO:0000256" key="1">
    <source>
        <dbReference type="SAM" id="MobiDB-lite"/>
    </source>
</evidence>
<feature type="region of interest" description="Disordered" evidence="1">
    <location>
        <begin position="333"/>
        <end position="354"/>
    </location>
</feature>
<keyword evidence="3" id="KW-1185">Reference proteome</keyword>
<feature type="region of interest" description="Disordered" evidence="1">
    <location>
        <begin position="89"/>
        <end position="122"/>
    </location>
</feature>
<protein>
    <submittedName>
        <fullName evidence="2">Uncharacterized protein</fullName>
    </submittedName>
</protein>
<evidence type="ECO:0000313" key="3">
    <source>
        <dbReference type="Proteomes" id="UP001218188"/>
    </source>
</evidence>
<accession>A0AAD6SXN1</accession>
<sequence>MAEEFCVVPRFVERARETELRAQAERAAALAAVMSPSPSPDRSLTVDVGVPTSPEPLNRCRSGSDNGMAEFRKLESTLAFEATVESLKRASSLTDQTANSTAPKSVKSYANTASKPIPPPIPNPSDEHILVRFDGEVPPLFHQPYHEILAKLNAHLASLDLPGLVYTQKQSGSSIFIVPKTKDDVKLLSQQWSAWAPGIFPGGRIAPVAEHCYLQVNGIPFRAVDSLDSTAREFEERNLALGKVLSVTWVNRPPSVEKVAAIAARGLKPPTAGSLFIRLQSRDSVDRAVAAGRVVLSGMAPMVQPRKRIAAQLNQRAADICRALDEASIHNKQRAVAESGSPLSTTSTLFEDPGSCDATPLPALRLHERL</sequence>
<reference evidence="2" key="1">
    <citation type="submission" date="2023-03" db="EMBL/GenBank/DDBJ databases">
        <title>Massive genome expansion in bonnet fungi (Mycena s.s.) driven by repeated elements and novel gene families across ecological guilds.</title>
        <authorList>
            <consortium name="Lawrence Berkeley National Laboratory"/>
            <person name="Harder C.B."/>
            <person name="Miyauchi S."/>
            <person name="Viragh M."/>
            <person name="Kuo A."/>
            <person name="Thoen E."/>
            <person name="Andreopoulos B."/>
            <person name="Lu D."/>
            <person name="Skrede I."/>
            <person name="Drula E."/>
            <person name="Henrissat B."/>
            <person name="Morin E."/>
            <person name="Kohler A."/>
            <person name="Barry K."/>
            <person name="LaButti K."/>
            <person name="Morin E."/>
            <person name="Salamov A."/>
            <person name="Lipzen A."/>
            <person name="Mereny Z."/>
            <person name="Hegedus B."/>
            <person name="Baldrian P."/>
            <person name="Stursova M."/>
            <person name="Weitz H."/>
            <person name="Taylor A."/>
            <person name="Grigoriev I.V."/>
            <person name="Nagy L.G."/>
            <person name="Martin F."/>
            <person name="Kauserud H."/>
        </authorList>
    </citation>
    <scope>NUCLEOTIDE SEQUENCE</scope>
    <source>
        <strain evidence="2">CBHHK200</strain>
    </source>
</reference>
<comment type="caution">
    <text evidence="2">The sequence shown here is derived from an EMBL/GenBank/DDBJ whole genome shotgun (WGS) entry which is preliminary data.</text>
</comment>
<organism evidence="2 3">
    <name type="scientific">Mycena alexandri</name>
    <dbReference type="NCBI Taxonomy" id="1745969"/>
    <lineage>
        <taxon>Eukaryota</taxon>
        <taxon>Fungi</taxon>
        <taxon>Dikarya</taxon>
        <taxon>Basidiomycota</taxon>
        <taxon>Agaricomycotina</taxon>
        <taxon>Agaricomycetes</taxon>
        <taxon>Agaricomycetidae</taxon>
        <taxon>Agaricales</taxon>
        <taxon>Marasmiineae</taxon>
        <taxon>Mycenaceae</taxon>
        <taxon>Mycena</taxon>
    </lineage>
</organism>
<evidence type="ECO:0000313" key="2">
    <source>
        <dbReference type="EMBL" id="KAJ7034203.1"/>
    </source>
</evidence>